<reference evidence="22" key="2">
    <citation type="submission" date="2025-08" db="UniProtKB">
        <authorList>
            <consortium name="Ensembl"/>
        </authorList>
    </citation>
    <scope>IDENTIFICATION</scope>
    <source>
        <strain evidence="22">2N</strain>
    </source>
</reference>
<feature type="compositionally biased region" description="Polar residues" evidence="18">
    <location>
        <begin position="351"/>
        <end position="371"/>
    </location>
</feature>
<dbReference type="GO" id="GO:0005923">
    <property type="term" value="C:bicellular tight junction"/>
    <property type="evidence" value="ECO:0007669"/>
    <property type="project" value="UniProtKB-SubCell"/>
</dbReference>
<dbReference type="Proteomes" id="UP000005447">
    <property type="component" value="Unassembled WGS sequence"/>
</dbReference>
<evidence type="ECO:0000256" key="14">
    <source>
        <dbReference type="ARBA" id="ARBA00059983"/>
    </source>
</evidence>
<evidence type="ECO:0000256" key="15">
    <source>
        <dbReference type="ARBA" id="ARBA00062474"/>
    </source>
</evidence>
<accession>H0V3T0</accession>
<dbReference type="KEGG" id="cpoc:100724813"/>
<dbReference type="SUPFAM" id="SSF48726">
    <property type="entry name" value="Immunoglobulin"/>
    <property type="match status" value="2"/>
</dbReference>
<comment type="subcellular location">
    <subcellularLocation>
        <location evidence="1">Apical cell membrane</location>
        <topology evidence="1">Single-pass type I membrane protein</topology>
    </subcellularLocation>
    <subcellularLocation>
        <location evidence="2">Cell junction</location>
        <location evidence="2">Tight junction</location>
    </subcellularLocation>
</comment>
<evidence type="ECO:0000313" key="23">
    <source>
        <dbReference type="Proteomes" id="UP000005447"/>
    </source>
</evidence>
<dbReference type="OMA" id="HSSYYFV"/>
<dbReference type="InParanoid" id="H0V3T0"/>
<keyword evidence="23" id="KW-1185">Reference proteome</keyword>
<evidence type="ECO:0000256" key="8">
    <source>
        <dbReference type="ARBA" id="ARBA00022949"/>
    </source>
</evidence>
<reference evidence="23" key="1">
    <citation type="journal article" date="2011" name="Nature">
        <title>A high-resolution map of human evolutionary constraint using 29 mammals.</title>
        <authorList>
            <person name="Lindblad-Toh K."/>
            <person name="Garber M."/>
            <person name="Zuk O."/>
            <person name="Lin M.F."/>
            <person name="Parker B.J."/>
            <person name="Washietl S."/>
            <person name="Kheradpour P."/>
            <person name="Ernst J."/>
            <person name="Jordan G."/>
            <person name="Mauceli E."/>
            <person name="Ward L.D."/>
            <person name="Lowe C.B."/>
            <person name="Holloway A.K."/>
            <person name="Clamp M."/>
            <person name="Gnerre S."/>
            <person name="Alfoldi J."/>
            <person name="Beal K."/>
            <person name="Chang J."/>
            <person name="Clawson H."/>
            <person name="Cuff J."/>
            <person name="Di Palma F."/>
            <person name="Fitzgerald S."/>
            <person name="Flicek P."/>
            <person name="Guttman M."/>
            <person name="Hubisz M.J."/>
            <person name="Jaffe D.B."/>
            <person name="Jungreis I."/>
            <person name="Kent W.J."/>
            <person name="Kostka D."/>
            <person name="Lara M."/>
            <person name="Martins A.L."/>
            <person name="Massingham T."/>
            <person name="Moltke I."/>
            <person name="Raney B.J."/>
            <person name="Rasmussen M.D."/>
            <person name="Robinson J."/>
            <person name="Stark A."/>
            <person name="Vilella A.J."/>
            <person name="Wen J."/>
            <person name="Xie X."/>
            <person name="Zody M.C."/>
            <person name="Baldwin J."/>
            <person name="Bloom T."/>
            <person name="Chin C.W."/>
            <person name="Heiman D."/>
            <person name="Nicol R."/>
            <person name="Nusbaum C."/>
            <person name="Young S."/>
            <person name="Wilkinson J."/>
            <person name="Worley K.C."/>
            <person name="Kovar C.L."/>
            <person name="Muzny D.M."/>
            <person name="Gibbs R.A."/>
            <person name="Cree A."/>
            <person name="Dihn H.H."/>
            <person name="Fowler G."/>
            <person name="Jhangiani S."/>
            <person name="Joshi V."/>
            <person name="Lee S."/>
            <person name="Lewis L.R."/>
            <person name="Nazareth L.V."/>
            <person name="Okwuonu G."/>
            <person name="Santibanez J."/>
            <person name="Warren W.C."/>
            <person name="Mardis E.R."/>
            <person name="Weinstock G.M."/>
            <person name="Wilson R.K."/>
            <person name="Delehaunty K."/>
            <person name="Dooling D."/>
            <person name="Fronik C."/>
            <person name="Fulton L."/>
            <person name="Fulton B."/>
            <person name="Graves T."/>
            <person name="Minx P."/>
            <person name="Sodergren E."/>
            <person name="Birney E."/>
            <person name="Margulies E.H."/>
            <person name="Herrero J."/>
            <person name="Green E.D."/>
            <person name="Haussler D."/>
            <person name="Siepel A."/>
            <person name="Goldman N."/>
            <person name="Pollard K.S."/>
            <person name="Pedersen J.S."/>
            <person name="Lander E.S."/>
            <person name="Kellis M."/>
        </authorList>
    </citation>
    <scope>NUCLEOTIDE SEQUENCE [LARGE SCALE GENOMIC DNA]</scope>
    <source>
        <strain evidence="23">2N</strain>
    </source>
</reference>
<evidence type="ECO:0000256" key="11">
    <source>
        <dbReference type="ARBA" id="ARBA00023157"/>
    </source>
</evidence>
<dbReference type="EMBL" id="AAKN02049584">
    <property type="status" value="NOT_ANNOTATED_CDS"/>
    <property type="molecule type" value="Genomic_DNA"/>
</dbReference>
<evidence type="ECO:0000256" key="4">
    <source>
        <dbReference type="ARBA" id="ARBA00022427"/>
    </source>
</evidence>
<organism evidence="22 23">
    <name type="scientific">Cavia porcellus</name>
    <name type="common">Guinea pig</name>
    <dbReference type="NCBI Taxonomy" id="10141"/>
    <lineage>
        <taxon>Eukaryota</taxon>
        <taxon>Metazoa</taxon>
        <taxon>Chordata</taxon>
        <taxon>Craniata</taxon>
        <taxon>Vertebrata</taxon>
        <taxon>Euteleostomi</taxon>
        <taxon>Mammalia</taxon>
        <taxon>Eutheria</taxon>
        <taxon>Euarchontoglires</taxon>
        <taxon>Glires</taxon>
        <taxon>Rodentia</taxon>
        <taxon>Hystricomorpha</taxon>
        <taxon>Caviidae</taxon>
        <taxon>Cavia</taxon>
    </lineage>
</organism>
<evidence type="ECO:0000256" key="12">
    <source>
        <dbReference type="ARBA" id="ARBA00023180"/>
    </source>
</evidence>
<dbReference type="RefSeq" id="XP_013001555.1">
    <property type="nucleotide sequence ID" value="XM_013146101.3"/>
</dbReference>
<dbReference type="Ensembl" id="ENSCPOT00000004768.3">
    <property type="protein sequence ID" value="ENSCPOP00000004250.3"/>
    <property type="gene ID" value="ENSCPOG00000004718.4"/>
</dbReference>
<evidence type="ECO:0000313" key="22">
    <source>
        <dbReference type="Ensembl" id="ENSCPOP00000004250.3"/>
    </source>
</evidence>
<evidence type="ECO:0000256" key="10">
    <source>
        <dbReference type="ARBA" id="ARBA00023136"/>
    </source>
</evidence>
<dbReference type="Bgee" id="ENSCPOG00000004718">
    <property type="expression patterns" value="Expressed in adult mammalian kidney and 4 other cell types or tissues"/>
</dbReference>
<evidence type="ECO:0000256" key="13">
    <source>
        <dbReference type="ARBA" id="ARBA00023319"/>
    </source>
</evidence>
<dbReference type="Pfam" id="PF00047">
    <property type="entry name" value="ig"/>
    <property type="match status" value="1"/>
</dbReference>
<dbReference type="InterPro" id="IPR036179">
    <property type="entry name" value="Ig-like_dom_sf"/>
</dbReference>
<comment type="subunit">
    <text evidence="15">Interacts with MAGI1 at tight junctions, forms a tripartite complex with NPHS1. Interacts with LNX1 isoform 2 via its PDZ 2 domain, it may also interact with other isoforms containing this domain.</text>
</comment>
<keyword evidence="11" id="KW-1015">Disulfide bond</keyword>
<dbReference type="eggNOG" id="ENOG502RZEZ">
    <property type="taxonomic scope" value="Eukaryota"/>
</dbReference>
<feature type="compositionally biased region" description="Polar residues" evidence="18">
    <location>
        <begin position="275"/>
        <end position="294"/>
    </location>
</feature>
<keyword evidence="9 19" id="KW-1133">Transmembrane helix</keyword>
<dbReference type="VEuPathDB" id="HostDB:ENSCPOG00000004718"/>
<keyword evidence="20" id="KW-0732">Signal</keyword>
<evidence type="ECO:0000256" key="19">
    <source>
        <dbReference type="SAM" id="Phobius"/>
    </source>
</evidence>
<dbReference type="GeneID" id="100724813"/>
<feature type="transmembrane region" description="Helical" evidence="19">
    <location>
        <begin position="238"/>
        <end position="266"/>
    </location>
</feature>
<name>H0V3T0_CAVPO</name>
<evidence type="ECO:0000259" key="21">
    <source>
        <dbReference type="PROSITE" id="PS50835"/>
    </source>
</evidence>
<sequence length="371" mass="39652">MEGGRNGVLATLVVLAALTASGSSYQILEGPQNATVLQGSEARFNCTVSPGWKLIMWALKGTVVLSITDQEPIITNNRFTTASYDVDSNFISEMIIHNVQPSDAGLVRCSLQNSDLDGSAFLEVQVMGTLHILGDSLVVVENEPCNVTCEASGWVPLPDITWEVGVPVSHSSSSSFLEPGDLPRAVNVLALTPQGNGTLTCVAELRTLQASRSVTVDLTVVQPPPDSVDEPGTSLPTWAIALLAVSLSLLLILIIILIIIFCCCCVSGEEKKESSYQNEISSRKSAGVKTNTRALETKPQHGTDNYGYSSDEPRSSGNATLSPRSREPNVPAQRSSPPQQEPEKQRPTPGSRPQVSFSLASPQKVRNVTLV</sequence>
<dbReference type="STRING" id="10141.ENSCPOP00000004250"/>
<feature type="domain" description="Ig-like" evidence="21">
    <location>
        <begin position="23"/>
        <end position="125"/>
    </location>
</feature>
<comment type="similarity">
    <text evidence="3">Belongs to the immunoglobulin superfamily.</text>
</comment>
<dbReference type="FunFam" id="2.60.40.10:FF:001503">
    <property type="entry name" value="Immunoglobulin superfamily member 5"/>
    <property type="match status" value="1"/>
</dbReference>
<evidence type="ECO:0000256" key="3">
    <source>
        <dbReference type="ARBA" id="ARBA00008637"/>
    </source>
</evidence>
<dbReference type="InterPro" id="IPR003599">
    <property type="entry name" value="Ig_sub"/>
</dbReference>
<dbReference type="SMART" id="SM00409">
    <property type="entry name" value="IG"/>
    <property type="match status" value="2"/>
</dbReference>
<dbReference type="InterPro" id="IPR007110">
    <property type="entry name" value="Ig-like_dom"/>
</dbReference>
<feature type="region of interest" description="Disordered" evidence="18">
    <location>
        <begin position="275"/>
        <end position="371"/>
    </location>
</feature>
<proteinExistence type="inferred from homology"/>
<keyword evidence="10 19" id="KW-0472">Membrane</keyword>
<dbReference type="CTD" id="150084"/>
<dbReference type="InterPro" id="IPR013151">
    <property type="entry name" value="Immunoglobulin_dom"/>
</dbReference>
<reference evidence="22" key="3">
    <citation type="submission" date="2025-09" db="UniProtKB">
        <authorList>
            <consortium name="Ensembl"/>
        </authorList>
    </citation>
    <scope>IDENTIFICATION</scope>
    <source>
        <strain evidence="22">2N</strain>
    </source>
</reference>
<evidence type="ECO:0000256" key="5">
    <source>
        <dbReference type="ARBA" id="ARBA00022475"/>
    </source>
</evidence>
<comment type="function">
    <text evidence="14">Provides, together with MAGI1, an adhesion machinery at tight junctions, which may regulate the permeability of kidney glomerulus and small intestinal epithelial cells. Mediates calcium-independent homophilic cell adhesion. In testis, it may function as a cell adhesion molecule rather than a tight-junction protein. It may participate in the adhesion between spermatogonia-spermatogonia, spermatogonia-Sertoli cells, and Sertoli cells-Sertoli cells.</text>
</comment>
<evidence type="ECO:0000256" key="2">
    <source>
        <dbReference type="ARBA" id="ARBA00004435"/>
    </source>
</evidence>
<dbReference type="PANTHER" id="PTHR44991:SF1">
    <property type="entry name" value="IMMUNOGLOBULIN SUPERFAMILY MEMBER 5"/>
    <property type="match status" value="1"/>
</dbReference>
<evidence type="ECO:0000256" key="16">
    <source>
        <dbReference type="ARBA" id="ARBA00067287"/>
    </source>
</evidence>
<evidence type="ECO:0000256" key="17">
    <source>
        <dbReference type="ARBA" id="ARBA00077916"/>
    </source>
</evidence>
<dbReference type="HOGENOM" id="CLU_063888_1_0_1"/>
<dbReference type="InterPro" id="IPR013783">
    <property type="entry name" value="Ig-like_fold"/>
</dbReference>
<dbReference type="PANTHER" id="PTHR44991">
    <property type="entry name" value="IMMUNOGLOBULIN SUPERFAMILY MEMBER 5"/>
    <property type="match status" value="1"/>
</dbReference>
<dbReference type="GO" id="GO:0016324">
    <property type="term" value="C:apical plasma membrane"/>
    <property type="evidence" value="ECO:0007669"/>
    <property type="project" value="UniProtKB-SubCell"/>
</dbReference>
<evidence type="ECO:0000256" key="9">
    <source>
        <dbReference type="ARBA" id="ARBA00022989"/>
    </source>
</evidence>
<keyword evidence="13" id="KW-0393">Immunoglobulin domain</keyword>
<dbReference type="GO" id="GO:0098609">
    <property type="term" value="P:cell-cell adhesion"/>
    <property type="evidence" value="ECO:0007669"/>
    <property type="project" value="TreeGrafter"/>
</dbReference>
<feature type="signal peptide" evidence="20">
    <location>
        <begin position="1"/>
        <end position="24"/>
    </location>
</feature>
<feature type="chain" id="PRO_5011465759" description="Immunoglobulin superfamily member 5" evidence="20">
    <location>
        <begin position="25"/>
        <end position="371"/>
    </location>
</feature>
<evidence type="ECO:0000256" key="18">
    <source>
        <dbReference type="SAM" id="MobiDB-lite"/>
    </source>
</evidence>
<dbReference type="Gene3D" id="2.60.40.10">
    <property type="entry name" value="Immunoglobulins"/>
    <property type="match status" value="2"/>
</dbReference>
<dbReference type="FunFam" id="2.60.40.10:FF:001261">
    <property type="entry name" value="immunoglobulin superfamily member 5"/>
    <property type="match status" value="1"/>
</dbReference>
<evidence type="ECO:0000256" key="6">
    <source>
        <dbReference type="ARBA" id="ARBA00022692"/>
    </source>
</evidence>
<dbReference type="OrthoDB" id="8822248at2759"/>
<dbReference type="PROSITE" id="PS50835">
    <property type="entry name" value="IG_LIKE"/>
    <property type="match status" value="2"/>
</dbReference>
<keyword evidence="6 19" id="KW-0812">Transmembrane</keyword>
<keyword evidence="4" id="KW-0796">Tight junction</keyword>
<evidence type="ECO:0000256" key="1">
    <source>
        <dbReference type="ARBA" id="ARBA00004247"/>
    </source>
</evidence>
<dbReference type="GeneTree" id="ENSGT00940000163238"/>
<keyword evidence="5" id="KW-1003">Cell membrane</keyword>
<keyword evidence="7" id="KW-0677">Repeat</keyword>
<keyword evidence="12" id="KW-0325">Glycoprotein</keyword>
<dbReference type="FunCoup" id="H0V3T0">
    <property type="interactions" value="10"/>
</dbReference>
<keyword evidence="8" id="KW-0965">Cell junction</keyword>
<feature type="domain" description="Ig-like" evidence="21">
    <location>
        <begin position="134"/>
        <end position="215"/>
    </location>
</feature>
<dbReference type="GO" id="GO:0009986">
    <property type="term" value="C:cell surface"/>
    <property type="evidence" value="ECO:0007669"/>
    <property type="project" value="TreeGrafter"/>
</dbReference>
<protein>
    <recommendedName>
        <fullName evidence="16">Immunoglobulin superfamily member 5</fullName>
    </recommendedName>
    <alternativeName>
        <fullName evidence="17">Junctional adhesion molecule 4</fullName>
    </alternativeName>
</protein>
<dbReference type="AlphaFoldDB" id="H0V3T0"/>
<evidence type="ECO:0000256" key="7">
    <source>
        <dbReference type="ARBA" id="ARBA00022737"/>
    </source>
</evidence>
<gene>
    <name evidence="22" type="primary">Igsf5</name>
</gene>
<evidence type="ECO:0000256" key="20">
    <source>
        <dbReference type="SAM" id="SignalP"/>
    </source>
</evidence>